<dbReference type="EMBL" id="PEDP01005526">
    <property type="protein sequence ID" value="POS81962.1"/>
    <property type="molecule type" value="Genomic_DNA"/>
</dbReference>
<name>A0A2S4PIT8_9PEZI</name>
<feature type="non-terminal residue" evidence="1">
    <location>
        <position position="68"/>
    </location>
</feature>
<dbReference type="OrthoDB" id="3561817at2759"/>
<comment type="caution">
    <text evidence="1">The sequence shown here is derived from an EMBL/GenBank/DDBJ whole genome shotgun (WGS) entry which is preliminary data.</text>
</comment>
<protein>
    <submittedName>
        <fullName evidence="1">Uncharacterized protein</fullName>
    </submittedName>
</protein>
<organism evidence="1 2">
    <name type="scientific">Erysiphe pulchra</name>
    <dbReference type="NCBI Taxonomy" id="225359"/>
    <lineage>
        <taxon>Eukaryota</taxon>
        <taxon>Fungi</taxon>
        <taxon>Dikarya</taxon>
        <taxon>Ascomycota</taxon>
        <taxon>Pezizomycotina</taxon>
        <taxon>Leotiomycetes</taxon>
        <taxon>Erysiphales</taxon>
        <taxon>Erysiphaceae</taxon>
        <taxon>Erysiphe</taxon>
    </lineage>
</organism>
<dbReference type="Proteomes" id="UP000237438">
    <property type="component" value="Unassembled WGS sequence"/>
</dbReference>
<reference evidence="1 2" key="1">
    <citation type="submission" date="2017-10" db="EMBL/GenBank/DDBJ databases">
        <title>Development of genomic resources for the powdery mildew, Erysiphe pulchra.</title>
        <authorList>
            <person name="Wadl P.A."/>
            <person name="Mack B.M."/>
            <person name="Moore G."/>
            <person name="Beltz S.B."/>
        </authorList>
    </citation>
    <scope>NUCLEOTIDE SEQUENCE [LARGE SCALE GENOMIC DNA]</scope>
    <source>
        <strain evidence="1">Cflorida</strain>
    </source>
</reference>
<gene>
    <name evidence="1" type="ORF">EPUL_006709</name>
</gene>
<sequence>NRTAAEIVNGKHAPQRYKELEIQAGIPRKFLKELTISRKILYCLLSAKSKHGDFKEYHEKFNHTTYTP</sequence>
<evidence type="ECO:0000313" key="2">
    <source>
        <dbReference type="Proteomes" id="UP000237438"/>
    </source>
</evidence>
<keyword evidence="2" id="KW-1185">Reference proteome</keyword>
<accession>A0A2S4PIT8</accession>
<feature type="non-terminal residue" evidence="1">
    <location>
        <position position="1"/>
    </location>
</feature>
<proteinExistence type="predicted"/>
<dbReference type="AlphaFoldDB" id="A0A2S4PIT8"/>
<evidence type="ECO:0000313" key="1">
    <source>
        <dbReference type="EMBL" id="POS81962.1"/>
    </source>
</evidence>